<protein>
    <submittedName>
        <fullName evidence="2">Uncharacterized protein</fullName>
    </submittedName>
</protein>
<comment type="caution">
    <text evidence="2">The sequence shown here is derived from an EMBL/GenBank/DDBJ whole genome shotgun (WGS) entry which is preliminary data.</text>
</comment>
<dbReference type="OrthoDB" id="2209940at2759"/>
<feature type="region of interest" description="Disordered" evidence="1">
    <location>
        <begin position="171"/>
        <end position="191"/>
    </location>
</feature>
<dbReference type="FunCoup" id="G4TKH0">
    <property type="interactions" value="12"/>
</dbReference>
<dbReference type="STRING" id="1109443.G4TKH0"/>
<dbReference type="Gene3D" id="3.30.450.150">
    <property type="entry name" value="Haem-degrading domain"/>
    <property type="match status" value="1"/>
</dbReference>
<dbReference type="Pfam" id="PF03928">
    <property type="entry name" value="HbpS-like"/>
    <property type="match status" value="1"/>
</dbReference>
<reference evidence="2 3" key="1">
    <citation type="journal article" date="2011" name="PLoS Pathog.">
        <title>Endophytic Life Strategies Decoded by Genome and Transcriptome Analyses of the Mutualistic Root Symbiont Piriformospora indica.</title>
        <authorList>
            <person name="Zuccaro A."/>
            <person name="Lahrmann U."/>
            <person name="Guldener U."/>
            <person name="Langen G."/>
            <person name="Pfiffi S."/>
            <person name="Biedenkopf D."/>
            <person name="Wong P."/>
            <person name="Samans B."/>
            <person name="Grimm C."/>
            <person name="Basiewicz M."/>
            <person name="Murat C."/>
            <person name="Martin F."/>
            <person name="Kogel K.H."/>
        </authorList>
    </citation>
    <scope>NUCLEOTIDE SEQUENCE [LARGE SCALE GENOMIC DNA]</scope>
    <source>
        <strain evidence="2 3">DSM 11827</strain>
    </source>
</reference>
<dbReference type="OMA" id="WLENAPC"/>
<dbReference type="HOGENOM" id="CLU_101036_0_0_1"/>
<dbReference type="eggNOG" id="ENOG502SJ6E">
    <property type="taxonomic scope" value="Eukaryota"/>
</dbReference>
<keyword evidence="3" id="KW-1185">Reference proteome</keyword>
<proteinExistence type="predicted"/>
<dbReference type="Proteomes" id="UP000007148">
    <property type="component" value="Unassembled WGS sequence"/>
</dbReference>
<evidence type="ECO:0000256" key="1">
    <source>
        <dbReference type="SAM" id="MobiDB-lite"/>
    </source>
</evidence>
<name>G4TKH0_SERID</name>
<dbReference type="AlphaFoldDB" id="G4TKH0"/>
<dbReference type="SUPFAM" id="SSF143744">
    <property type="entry name" value="GlcG-like"/>
    <property type="match status" value="1"/>
</dbReference>
<dbReference type="InterPro" id="IPR005624">
    <property type="entry name" value="PduO/GlcC-like"/>
</dbReference>
<organism evidence="2 3">
    <name type="scientific">Serendipita indica (strain DSM 11827)</name>
    <name type="common">Root endophyte fungus</name>
    <name type="synonym">Piriformospora indica</name>
    <dbReference type="NCBI Taxonomy" id="1109443"/>
    <lineage>
        <taxon>Eukaryota</taxon>
        <taxon>Fungi</taxon>
        <taxon>Dikarya</taxon>
        <taxon>Basidiomycota</taxon>
        <taxon>Agaricomycotina</taxon>
        <taxon>Agaricomycetes</taxon>
        <taxon>Sebacinales</taxon>
        <taxon>Serendipitaceae</taxon>
        <taxon>Serendipita</taxon>
    </lineage>
</organism>
<sequence length="191" mass="21039">MPSDDNITGLILLEENELRFPRFTNEDAYTLGQHIRKRFKATNRWSKGKGVAIAIKSVAGHVLFACTVGESGDVDLESWSCIEGMINTVIKTGHSSYYVERNLTMHGRSPEQIGLTFPEYRLDGGAFPIWLTNATPTPIAVAAAYGDSSMEDHQLVAKSIKDYLIKLGDQNGDQEPLGSPHRRVGSVASMR</sequence>
<evidence type="ECO:0000313" key="2">
    <source>
        <dbReference type="EMBL" id="CCA71811.1"/>
    </source>
</evidence>
<gene>
    <name evidence="2" type="ORF">PIIN_05746</name>
</gene>
<dbReference type="PANTHER" id="PTHR28255">
    <property type="match status" value="1"/>
</dbReference>
<evidence type="ECO:0000313" key="3">
    <source>
        <dbReference type="Proteomes" id="UP000007148"/>
    </source>
</evidence>
<dbReference type="InterPro" id="IPR038084">
    <property type="entry name" value="PduO/GlcC-like_sf"/>
</dbReference>
<dbReference type="EMBL" id="CAFZ01000135">
    <property type="protein sequence ID" value="CCA71811.1"/>
    <property type="molecule type" value="Genomic_DNA"/>
</dbReference>
<dbReference type="InterPro" id="IPR010371">
    <property type="entry name" value="YBR137W-like"/>
</dbReference>
<accession>G4TKH0</accession>
<dbReference type="PANTHER" id="PTHR28255:SF1">
    <property type="entry name" value="UPF0303 PROTEIN YBR137W"/>
    <property type="match status" value="1"/>
</dbReference>
<dbReference type="InParanoid" id="G4TKH0"/>